<evidence type="ECO:0000313" key="6">
    <source>
        <dbReference type="Proteomes" id="UP001597493"/>
    </source>
</evidence>
<dbReference type="InterPro" id="IPR050807">
    <property type="entry name" value="TransReg_Diox_bact_type"/>
</dbReference>
<accession>A0ABW5QR36</accession>
<evidence type="ECO:0000256" key="3">
    <source>
        <dbReference type="ARBA" id="ARBA00023163"/>
    </source>
</evidence>
<dbReference type="PANTHER" id="PTHR46797:SF23">
    <property type="entry name" value="HTH-TYPE TRANSCRIPTIONAL REGULATOR SUTR"/>
    <property type="match status" value="1"/>
</dbReference>
<evidence type="ECO:0000256" key="1">
    <source>
        <dbReference type="ARBA" id="ARBA00023015"/>
    </source>
</evidence>
<dbReference type="EMBL" id="JBHUMY010000001">
    <property type="protein sequence ID" value="MFD2658784.1"/>
    <property type="molecule type" value="Genomic_DNA"/>
</dbReference>
<keyword evidence="6" id="KW-1185">Reference proteome</keyword>
<evidence type="ECO:0000313" key="5">
    <source>
        <dbReference type="EMBL" id="MFD2658784.1"/>
    </source>
</evidence>
<dbReference type="SMART" id="SM00530">
    <property type="entry name" value="HTH_XRE"/>
    <property type="match status" value="1"/>
</dbReference>
<protein>
    <submittedName>
        <fullName evidence="5">Helix-turn-helix domain-containing protein</fullName>
    </submittedName>
</protein>
<proteinExistence type="predicted"/>
<keyword evidence="1" id="KW-0805">Transcription regulation</keyword>
<dbReference type="SUPFAM" id="SSF47413">
    <property type="entry name" value="lambda repressor-like DNA-binding domains"/>
    <property type="match status" value="1"/>
</dbReference>
<reference evidence="6" key="1">
    <citation type="journal article" date="2019" name="Int. J. Syst. Evol. Microbiol.">
        <title>The Global Catalogue of Microorganisms (GCM) 10K type strain sequencing project: providing services to taxonomists for standard genome sequencing and annotation.</title>
        <authorList>
            <consortium name="The Broad Institute Genomics Platform"/>
            <consortium name="The Broad Institute Genome Sequencing Center for Infectious Disease"/>
            <person name="Wu L."/>
            <person name="Ma J."/>
        </authorList>
    </citation>
    <scope>NUCLEOTIDE SEQUENCE [LARGE SCALE GENOMIC DNA]</scope>
    <source>
        <strain evidence="6">TISTR 1827</strain>
    </source>
</reference>
<dbReference type="InterPro" id="IPR010982">
    <property type="entry name" value="Lambda_DNA-bd_dom_sf"/>
</dbReference>
<keyword evidence="2" id="KW-0238">DNA-binding</keyword>
<sequence length="231" mass="26190">MDIRAEFGQRVRELRARSGMSQEILAHRAELDRTYISGVERGERNISIVNIEKIAAALQVSVAYMFSNERFSATPAYQQKDLSVPLKERFKYQVDSEKRILAFQVHGLLSGEHVDYMSRTLLGICNAFGKEELNVLVDHRDMKASDGEPVVYSPEVAEKAVTFQRELLKYSKRVVALCNSEFMVQNLNHVATQSGIIHKATHIFGRDKEMVGRAYELLGINDNELIKAKAN</sequence>
<dbReference type="InterPro" id="IPR001387">
    <property type="entry name" value="Cro/C1-type_HTH"/>
</dbReference>
<dbReference type="PROSITE" id="PS50943">
    <property type="entry name" value="HTH_CROC1"/>
    <property type="match status" value="1"/>
</dbReference>
<gene>
    <name evidence="5" type="ORF">ACFSW5_00725</name>
</gene>
<dbReference type="RefSeq" id="WP_379268657.1">
    <property type="nucleotide sequence ID" value="NZ_JBHUGT010000026.1"/>
</dbReference>
<dbReference type="Proteomes" id="UP001597493">
    <property type="component" value="Unassembled WGS sequence"/>
</dbReference>
<dbReference type="CDD" id="cd00093">
    <property type="entry name" value="HTH_XRE"/>
    <property type="match status" value="1"/>
</dbReference>
<keyword evidence="3" id="KW-0804">Transcription</keyword>
<name>A0ABW5QR36_9BACL</name>
<organism evidence="5 6">
    <name type="scientific">Paenibacillus thailandensis</name>
    <dbReference type="NCBI Taxonomy" id="393250"/>
    <lineage>
        <taxon>Bacteria</taxon>
        <taxon>Bacillati</taxon>
        <taxon>Bacillota</taxon>
        <taxon>Bacilli</taxon>
        <taxon>Bacillales</taxon>
        <taxon>Paenibacillaceae</taxon>
        <taxon>Paenibacillus</taxon>
    </lineage>
</organism>
<evidence type="ECO:0000259" key="4">
    <source>
        <dbReference type="PROSITE" id="PS50943"/>
    </source>
</evidence>
<feature type="domain" description="HTH cro/C1-type" evidence="4">
    <location>
        <begin position="11"/>
        <end position="65"/>
    </location>
</feature>
<dbReference type="Gene3D" id="1.10.260.40">
    <property type="entry name" value="lambda repressor-like DNA-binding domains"/>
    <property type="match status" value="1"/>
</dbReference>
<evidence type="ECO:0000256" key="2">
    <source>
        <dbReference type="ARBA" id="ARBA00023125"/>
    </source>
</evidence>
<dbReference type="PANTHER" id="PTHR46797">
    <property type="entry name" value="HTH-TYPE TRANSCRIPTIONAL REGULATOR"/>
    <property type="match status" value="1"/>
</dbReference>
<dbReference type="Pfam" id="PF01381">
    <property type="entry name" value="HTH_3"/>
    <property type="match status" value="1"/>
</dbReference>
<comment type="caution">
    <text evidence="5">The sequence shown here is derived from an EMBL/GenBank/DDBJ whole genome shotgun (WGS) entry which is preliminary data.</text>
</comment>